<evidence type="ECO:0000256" key="6">
    <source>
        <dbReference type="PROSITE-ProRule" id="PRU01240"/>
    </source>
</evidence>
<feature type="active site" description="Charge relay system" evidence="5 6">
    <location>
        <position position="283"/>
    </location>
</feature>
<feature type="active site" description="Charge relay system" evidence="5 6">
    <location>
        <position position="325"/>
    </location>
</feature>
<dbReference type="InterPro" id="IPR023828">
    <property type="entry name" value="Peptidase_S8_Ser-AS"/>
</dbReference>
<dbReference type="SUPFAM" id="SSF52743">
    <property type="entry name" value="Subtilisin-like"/>
    <property type="match status" value="1"/>
</dbReference>
<keyword evidence="4 6" id="KW-0720">Serine protease</keyword>
<dbReference type="InterPro" id="IPR000209">
    <property type="entry name" value="Peptidase_S8/S53_dom"/>
</dbReference>
<evidence type="ECO:0000256" key="3">
    <source>
        <dbReference type="ARBA" id="ARBA00022801"/>
    </source>
</evidence>
<dbReference type="Proteomes" id="UP000006671">
    <property type="component" value="Unassembled WGS sequence"/>
</dbReference>
<dbReference type="Pfam" id="PF00082">
    <property type="entry name" value="Peptidase_S8"/>
    <property type="match status" value="1"/>
</dbReference>
<dbReference type="PROSITE" id="PS51892">
    <property type="entry name" value="SUBTILASE"/>
    <property type="match status" value="1"/>
</dbReference>
<proteinExistence type="inferred from homology"/>
<dbReference type="EMBL" id="GG738898">
    <property type="protein sequence ID" value="EFC39659.1"/>
    <property type="molecule type" value="Genomic_DNA"/>
</dbReference>
<keyword evidence="7" id="KW-0472">Membrane</keyword>
<dbReference type="InterPro" id="IPR022398">
    <property type="entry name" value="Peptidase_S8_His-AS"/>
</dbReference>
<dbReference type="GeneID" id="8857671"/>
<dbReference type="STRING" id="5762.D2VUB0"/>
<dbReference type="RefSeq" id="XP_002672403.1">
    <property type="nucleotide sequence ID" value="XM_002672357.1"/>
</dbReference>
<dbReference type="InterPro" id="IPR015500">
    <property type="entry name" value="Peptidase_S8_subtilisin-rel"/>
</dbReference>
<keyword evidence="10" id="KW-1185">Reference proteome</keyword>
<dbReference type="PRINTS" id="PR00723">
    <property type="entry name" value="SUBTILISIN"/>
</dbReference>
<evidence type="ECO:0000256" key="1">
    <source>
        <dbReference type="ARBA" id="ARBA00011073"/>
    </source>
</evidence>
<keyword evidence="7" id="KW-1133">Transmembrane helix</keyword>
<feature type="transmembrane region" description="Helical" evidence="7">
    <location>
        <begin position="799"/>
        <end position="815"/>
    </location>
</feature>
<sequence length="816" mass="90427">MLFDRPNDYLLTYIKIADGVLLKDSLLQQIALAFENNDDNKENDLMKKTSNFDKNFVPQYGTNNRIFKVLATPKVILSLASSRMKSLNIEWIKRVPSSHRISIPISDVLSLSRAPLLIETSHGFSERKLSNWLKGEVNKRVRTTVRSMSESELSRVRGLESTFESNTEWMNKELSGKFDFSLTQLLHPRNKLFSLSPNQFIEVESEPTRNRRMLENLNVQLAQSLYEQLSSDESIIHVSRATETQLFDEGMNNVVQGGRIEELGSTIWDNGITGKNQIVSYIDTGISVEHCLFYDKNATNYTSINFNHKKVVGIEGMDMIDTNGHGSHVAGIIAGDLSSRYPSSSMSKRNGVAKNAKLYVIDFSSSADGSVASNYDLQGMLNRAYNLAGSRIHSNSWGCKPSSYSCDYNRVCYRLKQNGQRGAIVNDTECMAEKGVKCHQQCLGYSDQASLMDQFLYDHDDMIIVQASGNSGNISLLESISAPATAKNLLSVGAVHNYYTSYCNSTSMSASKCESKYSTFSMGMPLFSGKGPTMDGRNKPDVMAPGHFIMSAKSGSTCDFVALSGTSMSTPGVSGSAALVREYLTANNYERLRYFNLNNTLGENETLSVSGTLIKAFLIHSALPVEGAIYSSLTDPSIDISSYSSPNPIYGYGTVSLDTVMKFSNPDTLRVLNRQPISPGQKKSYTFLFEARNAIKITLTWYDRASQSDMTSNVTKLINDLDLSVHCTGGEEYLGNGMLDKVNTVEQVYFTTKSDICTVNVMANENNVGDQNFSMVISSTFNIQQTELEMVLSKAPKNFYSLLIGAFLIVLLNFVL</sequence>
<dbReference type="VEuPathDB" id="AmoebaDB:NAEGRDRAFT_72597"/>
<evidence type="ECO:0000256" key="2">
    <source>
        <dbReference type="ARBA" id="ARBA00022670"/>
    </source>
</evidence>
<dbReference type="PROSITE" id="PS00137">
    <property type="entry name" value="SUBTILASE_HIS"/>
    <property type="match status" value="1"/>
</dbReference>
<keyword evidence="7" id="KW-0812">Transmembrane</keyword>
<dbReference type="CDD" id="cd04842">
    <property type="entry name" value="Peptidases_S8_Kp43_protease"/>
    <property type="match status" value="1"/>
</dbReference>
<dbReference type="PANTHER" id="PTHR43399">
    <property type="entry name" value="SUBTILISIN-RELATED"/>
    <property type="match status" value="1"/>
</dbReference>
<dbReference type="PANTHER" id="PTHR43399:SF4">
    <property type="entry name" value="CELL WALL-ASSOCIATED PROTEASE"/>
    <property type="match status" value="1"/>
</dbReference>
<organism evidence="10">
    <name type="scientific">Naegleria gruberi</name>
    <name type="common">Amoeba</name>
    <dbReference type="NCBI Taxonomy" id="5762"/>
    <lineage>
        <taxon>Eukaryota</taxon>
        <taxon>Discoba</taxon>
        <taxon>Heterolobosea</taxon>
        <taxon>Tetramitia</taxon>
        <taxon>Eutetramitia</taxon>
        <taxon>Vahlkampfiidae</taxon>
        <taxon>Naegleria</taxon>
    </lineage>
</organism>
<evidence type="ECO:0000313" key="10">
    <source>
        <dbReference type="Proteomes" id="UP000006671"/>
    </source>
</evidence>
<reference evidence="9 10" key="1">
    <citation type="journal article" date="2010" name="Cell">
        <title>The genome of Naegleria gruberi illuminates early eukaryotic versatility.</title>
        <authorList>
            <person name="Fritz-Laylin L.K."/>
            <person name="Prochnik S.E."/>
            <person name="Ginger M.L."/>
            <person name="Dacks J.B."/>
            <person name="Carpenter M.L."/>
            <person name="Field M.C."/>
            <person name="Kuo A."/>
            <person name="Paredez A."/>
            <person name="Chapman J."/>
            <person name="Pham J."/>
            <person name="Shu S."/>
            <person name="Neupane R."/>
            <person name="Cipriano M."/>
            <person name="Mancuso J."/>
            <person name="Tu H."/>
            <person name="Salamov A."/>
            <person name="Lindquist E."/>
            <person name="Shapiro H."/>
            <person name="Lucas S."/>
            <person name="Grigoriev I.V."/>
            <person name="Cande W.Z."/>
            <person name="Fulton C."/>
            <person name="Rokhsar D.S."/>
            <person name="Dawson S.C."/>
        </authorList>
    </citation>
    <scope>NUCLEOTIDE SEQUENCE [LARGE SCALE GENOMIC DNA]</scope>
    <source>
        <strain evidence="9 10">NEG-M</strain>
    </source>
</reference>
<evidence type="ECO:0000313" key="9">
    <source>
        <dbReference type="EMBL" id="EFC39659.1"/>
    </source>
</evidence>
<keyword evidence="3 6" id="KW-0378">Hydrolase</keyword>
<feature type="active site" description="Charge relay system" evidence="5 6">
    <location>
        <position position="567"/>
    </location>
</feature>
<comment type="similarity">
    <text evidence="1 6">Belongs to the peptidase S8 family.</text>
</comment>
<dbReference type="OMA" id="DANSHYI"/>
<dbReference type="OrthoDB" id="10256524at2759"/>
<evidence type="ECO:0000256" key="4">
    <source>
        <dbReference type="ARBA" id="ARBA00022825"/>
    </source>
</evidence>
<dbReference type="AlphaFoldDB" id="D2VUB0"/>
<dbReference type="Gene3D" id="2.60.120.380">
    <property type="match status" value="1"/>
</dbReference>
<dbReference type="KEGG" id="ngr:NAEGRDRAFT_72597"/>
<evidence type="ECO:0000256" key="5">
    <source>
        <dbReference type="PIRSR" id="PIRSR615500-1"/>
    </source>
</evidence>
<feature type="domain" description="Peptidase S8/S53" evidence="8">
    <location>
        <begin position="274"/>
        <end position="634"/>
    </location>
</feature>
<dbReference type="InterPro" id="IPR034058">
    <property type="entry name" value="TagA/B/C/D_pept_dom"/>
</dbReference>
<accession>D2VUB0</accession>
<dbReference type="InterPro" id="IPR036852">
    <property type="entry name" value="Peptidase_S8/S53_dom_sf"/>
</dbReference>
<evidence type="ECO:0000256" key="7">
    <source>
        <dbReference type="SAM" id="Phobius"/>
    </source>
</evidence>
<evidence type="ECO:0000259" key="8">
    <source>
        <dbReference type="Pfam" id="PF00082"/>
    </source>
</evidence>
<dbReference type="InParanoid" id="D2VUB0"/>
<protein>
    <submittedName>
        <fullName evidence="9">Predicted protein</fullName>
    </submittedName>
</protein>
<dbReference type="GO" id="GO:0006508">
    <property type="term" value="P:proteolysis"/>
    <property type="evidence" value="ECO:0007669"/>
    <property type="project" value="UniProtKB-KW"/>
</dbReference>
<dbReference type="PROSITE" id="PS00138">
    <property type="entry name" value="SUBTILASE_SER"/>
    <property type="match status" value="1"/>
</dbReference>
<keyword evidence="2 6" id="KW-0645">Protease</keyword>
<dbReference type="Gene3D" id="3.40.50.200">
    <property type="entry name" value="Peptidase S8/S53 domain"/>
    <property type="match status" value="1"/>
</dbReference>
<dbReference type="GO" id="GO:0004252">
    <property type="term" value="F:serine-type endopeptidase activity"/>
    <property type="evidence" value="ECO:0007669"/>
    <property type="project" value="UniProtKB-UniRule"/>
</dbReference>
<gene>
    <name evidence="9" type="ORF">NAEGRDRAFT_72597</name>
</gene>
<name>D2VUB0_NAEGR</name>
<dbReference type="InterPro" id="IPR051048">
    <property type="entry name" value="Peptidase_S8/S53_subtilisin"/>
</dbReference>